<feature type="transmembrane region" description="Helical" evidence="1">
    <location>
        <begin position="12"/>
        <end position="33"/>
    </location>
</feature>
<proteinExistence type="predicted"/>
<comment type="caution">
    <text evidence="2">The sequence shown here is derived from an EMBL/GenBank/DDBJ whole genome shotgun (WGS) entry which is preliminary data.</text>
</comment>
<reference evidence="2" key="1">
    <citation type="journal article" date="2015" name="Nature">
        <title>Complex archaea that bridge the gap between prokaryotes and eukaryotes.</title>
        <authorList>
            <person name="Spang A."/>
            <person name="Saw J.H."/>
            <person name="Jorgensen S.L."/>
            <person name="Zaremba-Niedzwiedzka K."/>
            <person name="Martijn J."/>
            <person name="Lind A.E."/>
            <person name="van Eijk R."/>
            <person name="Schleper C."/>
            <person name="Guy L."/>
            <person name="Ettema T.J."/>
        </authorList>
    </citation>
    <scope>NUCLEOTIDE SEQUENCE</scope>
</reference>
<accession>A0A0F9K479</accession>
<sequence>MKIKTKRALTTTAQGMFSFFCIGNFFVSLILCFSEHQNRMQVFQFAGKAEIEGVVFSCYCSRICRKHFGKSVVNGQSSLMVNPGMIFFCIFSSERVRLKFLLIYLSSLIAFRKFHEVERKALCFSVRPSRPALRVLFPK</sequence>
<keyword evidence="1" id="KW-0472">Membrane</keyword>
<protein>
    <submittedName>
        <fullName evidence="2">Uncharacterized protein</fullName>
    </submittedName>
</protein>
<evidence type="ECO:0000256" key="1">
    <source>
        <dbReference type="SAM" id="Phobius"/>
    </source>
</evidence>
<dbReference type="EMBL" id="LAZR01009995">
    <property type="protein sequence ID" value="KKM69431.1"/>
    <property type="molecule type" value="Genomic_DNA"/>
</dbReference>
<dbReference type="AlphaFoldDB" id="A0A0F9K479"/>
<gene>
    <name evidence="2" type="ORF">LCGC14_1450910</name>
</gene>
<keyword evidence="1" id="KW-1133">Transmembrane helix</keyword>
<name>A0A0F9K479_9ZZZZ</name>
<organism evidence="2">
    <name type="scientific">marine sediment metagenome</name>
    <dbReference type="NCBI Taxonomy" id="412755"/>
    <lineage>
        <taxon>unclassified sequences</taxon>
        <taxon>metagenomes</taxon>
        <taxon>ecological metagenomes</taxon>
    </lineage>
</organism>
<keyword evidence="1" id="KW-0812">Transmembrane</keyword>
<evidence type="ECO:0000313" key="2">
    <source>
        <dbReference type="EMBL" id="KKM69431.1"/>
    </source>
</evidence>